<dbReference type="OrthoDB" id="660555at2759"/>
<evidence type="ECO:0000259" key="12">
    <source>
        <dbReference type="PROSITE" id="PS50104"/>
    </source>
</evidence>
<keyword evidence="7 11" id="KW-1133">Transmembrane helix</keyword>
<organism evidence="13 14">
    <name type="scientific">Mytilus coruscus</name>
    <name type="common">Sea mussel</name>
    <dbReference type="NCBI Taxonomy" id="42192"/>
    <lineage>
        <taxon>Eukaryota</taxon>
        <taxon>Metazoa</taxon>
        <taxon>Spiralia</taxon>
        <taxon>Lophotrochozoa</taxon>
        <taxon>Mollusca</taxon>
        <taxon>Bivalvia</taxon>
        <taxon>Autobranchia</taxon>
        <taxon>Pteriomorphia</taxon>
        <taxon>Mytilida</taxon>
        <taxon>Mytiloidea</taxon>
        <taxon>Mytilidae</taxon>
        <taxon>Mytilinae</taxon>
        <taxon>Mytilus</taxon>
    </lineage>
</organism>
<dbReference type="PANTHER" id="PTHR24365:SF530">
    <property type="entry name" value="MSTPROX-RELATED"/>
    <property type="match status" value="1"/>
</dbReference>
<dbReference type="SMART" id="SM00369">
    <property type="entry name" value="LRR_TYP"/>
    <property type="match status" value="2"/>
</dbReference>
<dbReference type="Gene3D" id="3.80.10.10">
    <property type="entry name" value="Ribonuclease Inhibitor"/>
    <property type="match status" value="1"/>
</dbReference>
<dbReference type="InterPro" id="IPR003591">
    <property type="entry name" value="Leu-rich_rpt_typical-subtyp"/>
</dbReference>
<evidence type="ECO:0000313" key="14">
    <source>
        <dbReference type="Proteomes" id="UP000507470"/>
    </source>
</evidence>
<dbReference type="InterPro" id="IPR000157">
    <property type="entry name" value="TIR_dom"/>
</dbReference>
<keyword evidence="10" id="KW-0325">Glycoprotein</keyword>
<reference evidence="13 14" key="1">
    <citation type="submission" date="2020-06" db="EMBL/GenBank/DDBJ databases">
        <authorList>
            <person name="Li R."/>
            <person name="Bekaert M."/>
        </authorList>
    </citation>
    <scope>NUCLEOTIDE SEQUENCE [LARGE SCALE GENOMIC DNA]</scope>
    <source>
        <strain evidence="14">wild</strain>
    </source>
</reference>
<dbReference type="EMBL" id="CACVKT020008864">
    <property type="protein sequence ID" value="CAC5418099.1"/>
    <property type="molecule type" value="Genomic_DNA"/>
</dbReference>
<keyword evidence="5" id="KW-0732">Signal</keyword>
<evidence type="ECO:0000256" key="6">
    <source>
        <dbReference type="ARBA" id="ARBA00022737"/>
    </source>
</evidence>
<dbReference type="Pfam" id="PF13855">
    <property type="entry name" value="LRR_8"/>
    <property type="match status" value="1"/>
</dbReference>
<dbReference type="InterPro" id="IPR032675">
    <property type="entry name" value="LRR_dom_sf"/>
</dbReference>
<feature type="domain" description="TIR" evidence="12">
    <location>
        <begin position="352"/>
        <end position="472"/>
    </location>
</feature>
<dbReference type="PANTHER" id="PTHR24365">
    <property type="entry name" value="TOLL-LIKE RECEPTOR"/>
    <property type="match status" value="1"/>
</dbReference>
<proteinExistence type="inferred from homology"/>
<comment type="subcellular location">
    <subcellularLocation>
        <location evidence="1">Membrane</location>
        <topology evidence="1">Single-pass membrane protein</topology>
    </subcellularLocation>
</comment>
<dbReference type="SMART" id="SM00255">
    <property type="entry name" value="TIR"/>
    <property type="match status" value="1"/>
</dbReference>
<keyword evidence="14" id="KW-1185">Reference proteome</keyword>
<evidence type="ECO:0000256" key="3">
    <source>
        <dbReference type="ARBA" id="ARBA00022614"/>
    </source>
</evidence>
<evidence type="ECO:0000256" key="9">
    <source>
        <dbReference type="ARBA" id="ARBA00023170"/>
    </source>
</evidence>
<dbReference type="PROSITE" id="PS51450">
    <property type="entry name" value="LRR"/>
    <property type="match status" value="2"/>
</dbReference>
<keyword evidence="4 11" id="KW-0812">Transmembrane</keyword>
<accession>A0A6J8EB99</accession>
<dbReference type="Pfam" id="PF01582">
    <property type="entry name" value="TIR"/>
    <property type="match status" value="1"/>
</dbReference>
<dbReference type="SUPFAM" id="SSF52058">
    <property type="entry name" value="L domain-like"/>
    <property type="match status" value="1"/>
</dbReference>
<evidence type="ECO:0000313" key="13">
    <source>
        <dbReference type="EMBL" id="CAC5418099.1"/>
    </source>
</evidence>
<keyword evidence="6" id="KW-0677">Repeat</keyword>
<evidence type="ECO:0000256" key="10">
    <source>
        <dbReference type="ARBA" id="ARBA00023180"/>
    </source>
</evidence>
<evidence type="ECO:0000256" key="4">
    <source>
        <dbReference type="ARBA" id="ARBA00022692"/>
    </source>
</evidence>
<evidence type="ECO:0000256" key="1">
    <source>
        <dbReference type="ARBA" id="ARBA00004167"/>
    </source>
</evidence>
<gene>
    <name evidence="13" type="ORF">MCOR_50558</name>
</gene>
<dbReference type="GO" id="GO:0005886">
    <property type="term" value="C:plasma membrane"/>
    <property type="evidence" value="ECO:0007669"/>
    <property type="project" value="TreeGrafter"/>
</dbReference>
<keyword evidence="3" id="KW-0433">Leucine-rich repeat</keyword>
<evidence type="ECO:0000256" key="8">
    <source>
        <dbReference type="ARBA" id="ARBA00023136"/>
    </source>
</evidence>
<keyword evidence="9" id="KW-0675">Receptor</keyword>
<dbReference type="SUPFAM" id="SSF52200">
    <property type="entry name" value="Toll/Interleukin receptor TIR domain"/>
    <property type="match status" value="1"/>
</dbReference>
<protein>
    <submittedName>
        <fullName evidence="13">TLR13</fullName>
    </submittedName>
</protein>
<dbReference type="InterPro" id="IPR001611">
    <property type="entry name" value="Leu-rich_rpt"/>
</dbReference>
<dbReference type="Proteomes" id="UP000507470">
    <property type="component" value="Unassembled WGS sequence"/>
</dbReference>
<name>A0A6J8EB99_MYTCO</name>
<feature type="transmembrane region" description="Helical" evidence="11">
    <location>
        <begin position="298"/>
        <end position="322"/>
    </location>
</feature>
<keyword evidence="8 11" id="KW-0472">Membrane</keyword>
<dbReference type="AlphaFoldDB" id="A0A6J8EB99"/>
<dbReference type="Gene3D" id="3.40.50.10140">
    <property type="entry name" value="Toll/interleukin-1 receptor homology (TIR) domain"/>
    <property type="match status" value="1"/>
</dbReference>
<evidence type="ECO:0000256" key="7">
    <source>
        <dbReference type="ARBA" id="ARBA00022989"/>
    </source>
</evidence>
<dbReference type="PRINTS" id="PR01537">
    <property type="entry name" value="INTRLKN1R1F"/>
</dbReference>
<sequence length="472" mass="54901">MAISHYLGDKEEHCDIISSDNSYCGKEPHIYRQNTDEINKINTFETYSDDQTIPVFIPYQLKIFHFIRCYIRYSLPKITVSNNLLQYIDASYNSFFDWSGPINNLNHLKFLDLSNNFCSNVSKNFFSGGSNLTTLLVDNNLLGFVLPNDHEGQTFSSLTMLQTLNLAHNRILSLPVAIFKSQNNLRTLNLSGNMIENVNFEIKHMTKLSHIDISEYRISHLDVSFTKQLDDLTNHVCQLTVDMSGNPIKCTCDPIEFIQWLATTKVQLNNMLQQECDSMKMYLKDSLRPIEKKKCSSYVTTVVAVVSWMVVFVMTMIGELLYRYRWKIRYLYYIVKSKHQGYVKPLRVENNFLYDAFISYADGDETIVHSKFLQRVEEEGHIRYCVHKRDFLPGNDIASNITSAIHNSRKTVLMMSNSFLVSDWCMFEFNMARMESIYSRSSENIFFIVFIEQLSSKDLPLNILELVHSKSY</sequence>
<evidence type="ECO:0000256" key="2">
    <source>
        <dbReference type="ARBA" id="ARBA00009634"/>
    </source>
</evidence>
<dbReference type="GO" id="GO:0038023">
    <property type="term" value="F:signaling receptor activity"/>
    <property type="evidence" value="ECO:0007669"/>
    <property type="project" value="TreeGrafter"/>
</dbReference>
<dbReference type="PROSITE" id="PS50104">
    <property type="entry name" value="TIR"/>
    <property type="match status" value="1"/>
</dbReference>
<evidence type="ECO:0000256" key="5">
    <source>
        <dbReference type="ARBA" id="ARBA00022729"/>
    </source>
</evidence>
<dbReference type="InterPro" id="IPR035897">
    <property type="entry name" value="Toll_tir_struct_dom_sf"/>
</dbReference>
<evidence type="ECO:0000256" key="11">
    <source>
        <dbReference type="SAM" id="Phobius"/>
    </source>
</evidence>
<comment type="similarity">
    <text evidence="2">Belongs to the Toll-like receptor family.</text>
</comment>
<dbReference type="GO" id="GO:0007165">
    <property type="term" value="P:signal transduction"/>
    <property type="evidence" value="ECO:0007669"/>
    <property type="project" value="InterPro"/>
</dbReference>